<sequence length="254" mass="27965">MPPTIHLIRHAEGTHNLSAENHGMHDPGLTDRGKEQARDLASRLTGLQADGCVDISLVLASPLRRTLMTALTAFAPKLCPETPFVIHAWPDVQEVSDLPCDSGSALATIQDEFGHELVNYDMVEDGWELKKGRYANTEAAVVARAQAARQWLKKQPQRDIAVLSHGCFLHFLTDDWEGSDSAQGTGWGKTELRSFVFSPNDEDEAALVETSQSRGRRGSAAALPGQEQQKRLREDTIKTWTEWEILSTLAGIAV</sequence>
<dbReference type="SMART" id="SM00855">
    <property type="entry name" value="PGAM"/>
    <property type="match status" value="1"/>
</dbReference>
<keyword evidence="3" id="KW-1185">Reference proteome</keyword>
<dbReference type="PANTHER" id="PTHR48100">
    <property type="entry name" value="BROAD-SPECIFICITY PHOSPHATASE YOR283W-RELATED"/>
    <property type="match status" value="1"/>
</dbReference>
<dbReference type="GO" id="GO:0005737">
    <property type="term" value="C:cytoplasm"/>
    <property type="evidence" value="ECO:0007669"/>
    <property type="project" value="TreeGrafter"/>
</dbReference>
<dbReference type="Gene3D" id="3.40.50.1240">
    <property type="entry name" value="Phosphoglycerate mutase-like"/>
    <property type="match status" value="1"/>
</dbReference>
<dbReference type="SUPFAM" id="SSF53254">
    <property type="entry name" value="Phosphoglycerate mutase-like"/>
    <property type="match status" value="1"/>
</dbReference>
<dbReference type="PANTHER" id="PTHR48100:SF54">
    <property type="entry name" value="PHOSPHATASE SPAC5H10.03-RELATED"/>
    <property type="match status" value="1"/>
</dbReference>
<reference evidence="2 3" key="1">
    <citation type="journal article" date="2019" name="Appl. Microbiol. Biotechnol.">
        <title>Genome sequence of Isaria javanica and comparative genome analysis insights into family S53 peptidase evolution in fungal entomopathogens.</title>
        <authorList>
            <person name="Lin R."/>
            <person name="Zhang X."/>
            <person name="Xin B."/>
            <person name="Zou M."/>
            <person name="Gao Y."/>
            <person name="Qin F."/>
            <person name="Hu Q."/>
            <person name="Xie B."/>
            <person name="Cheng X."/>
        </authorList>
    </citation>
    <scope>NUCLEOTIDE SEQUENCE [LARGE SCALE GENOMIC DNA]</scope>
    <source>
        <strain evidence="2 3">IJ1G</strain>
    </source>
</reference>
<evidence type="ECO:0000256" key="1">
    <source>
        <dbReference type="SAM" id="MobiDB-lite"/>
    </source>
</evidence>
<name>A0A545VCR4_9HYPO</name>
<dbReference type="InterPro" id="IPR029033">
    <property type="entry name" value="His_PPase_superfam"/>
</dbReference>
<dbReference type="InterPro" id="IPR013078">
    <property type="entry name" value="His_Pase_superF_clade-1"/>
</dbReference>
<gene>
    <name evidence="2" type="ORF">IF1G_01731</name>
</gene>
<dbReference type="EMBL" id="SPUK01000002">
    <property type="protein sequence ID" value="TQV99516.1"/>
    <property type="molecule type" value="Genomic_DNA"/>
</dbReference>
<dbReference type="Pfam" id="PF00300">
    <property type="entry name" value="His_Phos_1"/>
    <property type="match status" value="1"/>
</dbReference>
<feature type="region of interest" description="Disordered" evidence="1">
    <location>
        <begin position="210"/>
        <end position="233"/>
    </location>
</feature>
<evidence type="ECO:0000313" key="3">
    <source>
        <dbReference type="Proteomes" id="UP000315783"/>
    </source>
</evidence>
<protein>
    <submittedName>
        <fullName evidence="2">Phosphoglycerate mutase family protein</fullName>
    </submittedName>
</protein>
<accession>A0A545VCR4</accession>
<dbReference type="InterPro" id="IPR050275">
    <property type="entry name" value="PGM_Phosphatase"/>
</dbReference>
<dbReference type="AlphaFoldDB" id="A0A545VCR4"/>
<evidence type="ECO:0000313" key="2">
    <source>
        <dbReference type="EMBL" id="TQV99516.1"/>
    </source>
</evidence>
<dbReference type="Proteomes" id="UP000315783">
    <property type="component" value="Unassembled WGS sequence"/>
</dbReference>
<proteinExistence type="predicted"/>
<dbReference type="OrthoDB" id="496981at2759"/>
<feature type="compositionally biased region" description="Basic and acidic residues" evidence="1">
    <location>
        <begin position="22"/>
        <end position="35"/>
    </location>
</feature>
<feature type="region of interest" description="Disordered" evidence="1">
    <location>
        <begin position="12"/>
        <end position="35"/>
    </location>
</feature>
<dbReference type="GO" id="GO:0016791">
    <property type="term" value="F:phosphatase activity"/>
    <property type="evidence" value="ECO:0007669"/>
    <property type="project" value="TreeGrafter"/>
</dbReference>
<comment type="caution">
    <text evidence="2">The sequence shown here is derived from an EMBL/GenBank/DDBJ whole genome shotgun (WGS) entry which is preliminary data.</text>
</comment>
<organism evidence="2 3">
    <name type="scientific">Cordyceps javanica</name>
    <dbReference type="NCBI Taxonomy" id="43265"/>
    <lineage>
        <taxon>Eukaryota</taxon>
        <taxon>Fungi</taxon>
        <taxon>Dikarya</taxon>
        <taxon>Ascomycota</taxon>
        <taxon>Pezizomycotina</taxon>
        <taxon>Sordariomycetes</taxon>
        <taxon>Hypocreomycetidae</taxon>
        <taxon>Hypocreales</taxon>
        <taxon>Cordycipitaceae</taxon>
        <taxon>Cordyceps</taxon>
    </lineage>
</organism>
<dbReference type="CDD" id="cd07067">
    <property type="entry name" value="HP_PGM_like"/>
    <property type="match status" value="1"/>
</dbReference>